<sequence length="201" mass="23239">MSNSAITKINHILSDLHAKAVDVDMANSNNKSFSIRKDSPIFSETLFNTNSDKLSHYVDEIKKKTQELALLIKTRKVQFSYARLAIIEQQISAIKNAIDANDAQNKASKHHIQILKNKKYRQAAQSLIMPTQSLYQKLSETHEFERRLLDMLEQKQNQFSQATPHTKNKISDELLIIHQRLGRCRQAISKLERQIEISEKR</sequence>
<dbReference type="Gene3D" id="1.20.1270.340">
    <property type="match status" value="1"/>
</dbReference>
<dbReference type="Pfam" id="PF07445">
    <property type="entry name" value="PriC"/>
    <property type="match status" value="1"/>
</dbReference>
<keyword evidence="2" id="KW-1185">Reference proteome</keyword>
<dbReference type="EMBL" id="JAVRIF010000001">
    <property type="protein sequence ID" value="MDT0602635.1"/>
    <property type="molecule type" value="Genomic_DNA"/>
</dbReference>
<evidence type="ECO:0000313" key="1">
    <source>
        <dbReference type="EMBL" id="MDT0602635.1"/>
    </source>
</evidence>
<organism evidence="1 2">
    <name type="scientific">Thalassotalea castellviae</name>
    <dbReference type="NCBI Taxonomy" id="3075612"/>
    <lineage>
        <taxon>Bacteria</taxon>
        <taxon>Pseudomonadati</taxon>
        <taxon>Pseudomonadota</taxon>
        <taxon>Gammaproteobacteria</taxon>
        <taxon>Alteromonadales</taxon>
        <taxon>Colwelliaceae</taxon>
        <taxon>Thalassotalea</taxon>
    </lineage>
</organism>
<evidence type="ECO:0000313" key="2">
    <source>
        <dbReference type="Proteomes" id="UP001266357"/>
    </source>
</evidence>
<reference evidence="1 2" key="1">
    <citation type="submission" date="2023-09" db="EMBL/GenBank/DDBJ databases">
        <authorList>
            <person name="Rey-Velasco X."/>
        </authorList>
    </citation>
    <scope>NUCLEOTIDE SEQUENCE [LARGE SCALE GENOMIC DNA]</scope>
    <source>
        <strain evidence="1 2">W431</strain>
    </source>
</reference>
<dbReference type="Proteomes" id="UP001266357">
    <property type="component" value="Unassembled WGS sequence"/>
</dbReference>
<protein>
    <submittedName>
        <fullName evidence="1">Primosomal replication protein PriC</fullName>
    </submittedName>
</protein>
<dbReference type="RefSeq" id="WP_311577217.1">
    <property type="nucleotide sequence ID" value="NZ_JAVRIF010000001.1"/>
</dbReference>
<accession>A0ABU2ZXI2</accession>
<dbReference type="InterPro" id="IPR038338">
    <property type="entry name" value="PriC_sf"/>
</dbReference>
<comment type="caution">
    <text evidence="1">The sequence shown here is derived from an EMBL/GenBank/DDBJ whole genome shotgun (WGS) entry which is preliminary data.</text>
</comment>
<dbReference type="InterPro" id="IPR010890">
    <property type="entry name" value="PriC"/>
</dbReference>
<gene>
    <name evidence="1" type="primary">priC</name>
    <name evidence="1" type="ORF">RM573_03415</name>
</gene>
<proteinExistence type="predicted"/>
<name>A0ABU2ZXI2_9GAMM</name>